<proteinExistence type="predicted"/>
<keyword evidence="1" id="KW-0175">Coiled coil</keyword>
<sequence>MDTIPKEYLILFNAITAAEETLQKLREELIHAQQISEELYIEKPERKANSAPQKND</sequence>
<dbReference type="Proteomes" id="UP000515960">
    <property type="component" value="Chromosome"/>
</dbReference>
<evidence type="ECO:0000256" key="1">
    <source>
        <dbReference type="SAM" id="Coils"/>
    </source>
</evidence>
<gene>
    <name evidence="2" type="ORF">H8790_11250</name>
</gene>
<dbReference type="AlphaFoldDB" id="A0A7G9B380"/>
<dbReference type="KEGG" id="ohi:H8790_11250"/>
<feature type="coiled-coil region" evidence="1">
    <location>
        <begin position="8"/>
        <end position="42"/>
    </location>
</feature>
<reference evidence="2 3" key="1">
    <citation type="submission" date="2020-08" db="EMBL/GenBank/DDBJ databases">
        <authorList>
            <person name="Liu C."/>
            <person name="Sun Q."/>
        </authorList>
    </citation>
    <scope>NUCLEOTIDE SEQUENCE [LARGE SCALE GENOMIC DNA]</scope>
    <source>
        <strain evidence="2 3">NSJ-62</strain>
    </source>
</reference>
<protein>
    <submittedName>
        <fullName evidence="2">Uncharacterized protein</fullName>
    </submittedName>
</protein>
<accession>A0A7G9B380</accession>
<name>A0A7G9B380_9FIRM</name>
<keyword evidence="3" id="KW-1185">Reference proteome</keyword>
<dbReference type="EMBL" id="CP060490">
    <property type="protein sequence ID" value="QNL44011.1"/>
    <property type="molecule type" value="Genomic_DNA"/>
</dbReference>
<dbReference type="RefSeq" id="WP_187332591.1">
    <property type="nucleotide sequence ID" value="NZ_CP060490.1"/>
</dbReference>
<organism evidence="2 3">
    <name type="scientific">Oscillibacter hominis</name>
    <dbReference type="NCBI Taxonomy" id="2763056"/>
    <lineage>
        <taxon>Bacteria</taxon>
        <taxon>Bacillati</taxon>
        <taxon>Bacillota</taxon>
        <taxon>Clostridia</taxon>
        <taxon>Eubacteriales</taxon>
        <taxon>Oscillospiraceae</taxon>
        <taxon>Oscillibacter</taxon>
    </lineage>
</organism>
<evidence type="ECO:0000313" key="3">
    <source>
        <dbReference type="Proteomes" id="UP000515960"/>
    </source>
</evidence>
<evidence type="ECO:0000313" key="2">
    <source>
        <dbReference type="EMBL" id="QNL44011.1"/>
    </source>
</evidence>